<dbReference type="Proteomes" id="UP000075260">
    <property type="component" value="Unassembled WGS sequence"/>
</dbReference>
<dbReference type="AlphaFoldDB" id="A0A150QCM0"/>
<name>A0A150QCM0_SORCE</name>
<comment type="caution">
    <text evidence="2">The sequence shown here is derived from an EMBL/GenBank/DDBJ whole genome shotgun (WGS) entry which is preliminary data.</text>
</comment>
<gene>
    <name evidence="2" type="ORF">BE15_24625</name>
</gene>
<evidence type="ECO:0000313" key="3">
    <source>
        <dbReference type="Proteomes" id="UP000075260"/>
    </source>
</evidence>
<dbReference type="InterPro" id="IPR046181">
    <property type="entry name" value="DUF6209"/>
</dbReference>
<evidence type="ECO:0000313" key="2">
    <source>
        <dbReference type="EMBL" id="KYF65486.1"/>
    </source>
</evidence>
<accession>A0A150QCM0</accession>
<evidence type="ECO:0008006" key="4">
    <source>
        <dbReference type="Google" id="ProtNLM"/>
    </source>
</evidence>
<dbReference type="OrthoDB" id="8564695at2"/>
<sequence>MATVSFSSDWSHQQNGDIRSGERMRIEYATERLPHHRAERYGQRAWSILVHLRFHPSLQGGTGDVSSGACEVDVPANTSQIELWFHNTDHTGGSSWDSRYGQNYWLDVKTAG</sequence>
<organism evidence="2 3">
    <name type="scientific">Sorangium cellulosum</name>
    <name type="common">Polyangium cellulosum</name>
    <dbReference type="NCBI Taxonomy" id="56"/>
    <lineage>
        <taxon>Bacteria</taxon>
        <taxon>Pseudomonadati</taxon>
        <taxon>Myxococcota</taxon>
        <taxon>Polyangia</taxon>
        <taxon>Polyangiales</taxon>
        <taxon>Polyangiaceae</taxon>
        <taxon>Sorangium</taxon>
    </lineage>
</organism>
<dbReference type="RefSeq" id="WP_061611090.1">
    <property type="nucleotide sequence ID" value="NZ_JEMA01000831.1"/>
</dbReference>
<proteinExistence type="predicted"/>
<dbReference type="Pfam" id="PF19714">
    <property type="entry name" value="DUF6209"/>
    <property type="match status" value="1"/>
</dbReference>
<protein>
    <recommendedName>
        <fullName evidence="4">Carbohydrate binding module family 25 domain-containing protein</fullName>
    </recommendedName>
</protein>
<dbReference type="EMBL" id="JEMA01000831">
    <property type="protein sequence ID" value="KYF65486.1"/>
    <property type="molecule type" value="Genomic_DNA"/>
</dbReference>
<reference evidence="2 3" key="1">
    <citation type="submission" date="2014-02" db="EMBL/GenBank/DDBJ databases">
        <title>The small core and large imbalanced accessory genome model reveals a collaborative survival strategy of Sorangium cellulosum strains in nature.</title>
        <authorList>
            <person name="Han K."/>
            <person name="Peng R."/>
            <person name="Blom J."/>
            <person name="Li Y.-Z."/>
        </authorList>
    </citation>
    <scope>NUCLEOTIDE SEQUENCE [LARGE SCALE GENOMIC DNA]</scope>
    <source>
        <strain evidence="2 3">So0008-312</strain>
    </source>
</reference>
<feature type="region of interest" description="Disordered" evidence="1">
    <location>
        <begin position="1"/>
        <end position="23"/>
    </location>
</feature>
<evidence type="ECO:0000256" key="1">
    <source>
        <dbReference type="SAM" id="MobiDB-lite"/>
    </source>
</evidence>
<feature type="compositionally biased region" description="Polar residues" evidence="1">
    <location>
        <begin position="1"/>
        <end position="17"/>
    </location>
</feature>